<evidence type="ECO:0000256" key="3">
    <source>
        <dbReference type="ARBA" id="ARBA00022475"/>
    </source>
</evidence>
<dbReference type="AlphaFoldDB" id="A0A6G9CR23"/>
<evidence type="ECO:0000256" key="5">
    <source>
        <dbReference type="ARBA" id="ARBA00022741"/>
    </source>
</evidence>
<dbReference type="PANTHER" id="PTHR40765:SF2">
    <property type="entry name" value="ESX-2 SECRETION SYSTEM ATPASE ECCB2"/>
    <property type="match status" value="1"/>
</dbReference>
<evidence type="ECO:0000313" key="11">
    <source>
        <dbReference type="EMBL" id="QIP39302.1"/>
    </source>
</evidence>
<dbReference type="Gene3D" id="3.30.2390.20">
    <property type="entry name" value="Type VII secretion system EccB, repeat 1 domain"/>
    <property type="match status" value="1"/>
</dbReference>
<dbReference type="GO" id="GO:0016787">
    <property type="term" value="F:hydrolase activity"/>
    <property type="evidence" value="ECO:0007669"/>
    <property type="project" value="UniProtKB-KW"/>
</dbReference>
<dbReference type="InterPro" id="IPR044857">
    <property type="entry name" value="T7SS_EccB_R1"/>
</dbReference>
<accession>A0A6G9CR23</accession>
<dbReference type="Pfam" id="PF05108">
    <property type="entry name" value="T7SS_ESX1_EccB"/>
    <property type="match status" value="1"/>
</dbReference>
<evidence type="ECO:0000256" key="10">
    <source>
        <dbReference type="SAM" id="Phobius"/>
    </source>
</evidence>
<keyword evidence="6" id="KW-0378">Hydrolase</keyword>
<evidence type="ECO:0000256" key="6">
    <source>
        <dbReference type="ARBA" id="ARBA00022801"/>
    </source>
</evidence>
<dbReference type="EMBL" id="CP050124">
    <property type="protein sequence ID" value="QIP39302.1"/>
    <property type="molecule type" value="Genomic_DNA"/>
</dbReference>
<feature type="transmembrane region" description="Helical" evidence="10">
    <location>
        <begin position="44"/>
        <end position="65"/>
    </location>
</feature>
<dbReference type="GO" id="GO:0005886">
    <property type="term" value="C:plasma membrane"/>
    <property type="evidence" value="ECO:0007669"/>
    <property type="project" value="UniProtKB-SubCell"/>
</dbReference>
<gene>
    <name evidence="11" type="ORF">G9444_2058</name>
</gene>
<sequence length="488" mass="51082">MMAATPTTRWQVNGYRFLVRRMEHALVRRDVRMLHDPMRSQSRAFTVGIVLAALGLAGCAVLALFRPQDRIGDAEIVVAKESGAMFVAMEGTFRPVLNLASARLILGSPGKPAIVKASEVEAKPRGALVGIPGAPSALPESADPTNAAWTVCDSVGSDGRKSLTTSVLVGSSNVGENTTYLTNDRAFLVKSGSDHFLVYDGKRAEIDVDDPAIMRALGLEGAQARPISIGFLNSIPEVPRIEAPRIRQLGSAPRFPLQNKTVGSVVQVSVGADPQYYVVLENGIQKIGAALAQLIYFSDSQGATGIASVAPDAISRIPSVSELAVDLLPRVVPEIVDDHGAPVGCLEWAPAPAVEGGESSSATLKLVAGLQVPIPEGGKLVSLAQADGSGDNLDNVHVEQGFGGFVQATGIETNSTRHDGVFYVADTGVKYGVPDETSARALGLTRTPDRAPWQMLDLLASGPALEKSNALIAHDGIAPDTAPAAPVN</sequence>
<name>A0A6G9CR23_RHOER</name>
<organism evidence="11 12">
    <name type="scientific">Rhodococcus erythropolis</name>
    <name type="common">Arthrobacter picolinophilus</name>
    <dbReference type="NCBI Taxonomy" id="1833"/>
    <lineage>
        <taxon>Bacteria</taxon>
        <taxon>Bacillati</taxon>
        <taxon>Actinomycetota</taxon>
        <taxon>Actinomycetes</taxon>
        <taxon>Mycobacteriales</taxon>
        <taxon>Nocardiaceae</taxon>
        <taxon>Rhodococcus</taxon>
        <taxon>Rhodococcus erythropolis group</taxon>
    </lineage>
</organism>
<keyword evidence="9 10" id="KW-0472">Membrane</keyword>
<evidence type="ECO:0000256" key="9">
    <source>
        <dbReference type="ARBA" id="ARBA00023136"/>
    </source>
</evidence>
<evidence type="ECO:0000313" key="12">
    <source>
        <dbReference type="Proteomes" id="UP000502345"/>
    </source>
</evidence>
<protein>
    <submittedName>
        <fullName evidence="11">Type VII secretion protein EccB</fullName>
    </submittedName>
</protein>
<dbReference type="GO" id="GO:0005524">
    <property type="term" value="F:ATP binding"/>
    <property type="evidence" value="ECO:0007669"/>
    <property type="project" value="UniProtKB-KW"/>
</dbReference>
<reference evidence="11 12" key="1">
    <citation type="submission" date="2020-03" db="EMBL/GenBank/DDBJ databases">
        <title>Screen low temperature-resistant strains for efficient degradation of petroleum hydrocarbons under the low temperature.</title>
        <authorList>
            <person name="Wang Y."/>
            <person name="Chen J."/>
        </authorList>
    </citation>
    <scope>NUCLEOTIDE SEQUENCE [LARGE SCALE GENOMIC DNA]</scope>
    <source>
        <strain evidence="11 12">KB1</strain>
    </source>
</reference>
<dbReference type="Proteomes" id="UP000502345">
    <property type="component" value="Chromosome"/>
</dbReference>
<dbReference type="PANTHER" id="PTHR40765">
    <property type="entry name" value="ESX-2 SECRETION SYSTEM ATPASE ECCB2"/>
    <property type="match status" value="1"/>
</dbReference>
<evidence type="ECO:0000256" key="8">
    <source>
        <dbReference type="ARBA" id="ARBA00022989"/>
    </source>
</evidence>
<keyword evidence="5" id="KW-0547">Nucleotide-binding</keyword>
<dbReference type="Gene3D" id="2.40.50.910">
    <property type="entry name" value="Type VII secretion system EccB, repeat 3 domain"/>
    <property type="match status" value="1"/>
</dbReference>
<dbReference type="NCBIfam" id="TIGR03919">
    <property type="entry name" value="T7SS_EccB"/>
    <property type="match status" value="1"/>
</dbReference>
<dbReference type="InterPro" id="IPR007795">
    <property type="entry name" value="T7SS_EccB"/>
</dbReference>
<evidence type="ECO:0000256" key="1">
    <source>
        <dbReference type="ARBA" id="ARBA00004162"/>
    </source>
</evidence>
<comment type="similarity">
    <text evidence="2">Belongs to the EccB family.</text>
</comment>
<dbReference type="RefSeq" id="WP_082893135.1">
    <property type="nucleotide sequence ID" value="NZ_CP050124.1"/>
</dbReference>
<keyword evidence="8 10" id="KW-1133">Transmembrane helix</keyword>
<proteinExistence type="inferred from homology"/>
<evidence type="ECO:0000256" key="7">
    <source>
        <dbReference type="ARBA" id="ARBA00022840"/>
    </source>
</evidence>
<dbReference type="GO" id="GO:0005576">
    <property type="term" value="C:extracellular region"/>
    <property type="evidence" value="ECO:0007669"/>
    <property type="project" value="TreeGrafter"/>
</dbReference>
<keyword evidence="4 10" id="KW-0812">Transmembrane</keyword>
<comment type="subcellular location">
    <subcellularLocation>
        <location evidence="1">Cell membrane</location>
        <topology evidence="1">Single-pass membrane protein</topology>
    </subcellularLocation>
</comment>
<evidence type="ECO:0000256" key="2">
    <source>
        <dbReference type="ARBA" id="ARBA00008149"/>
    </source>
</evidence>
<evidence type="ECO:0000256" key="4">
    <source>
        <dbReference type="ARBA" id="ARBA00022692"/>
    </source>
</evidence>
<keyword evidence="3" id="KW-1003">Cell membrane</keyword>
<keyword evidence="7" id="KW-0067">ATP-binding</keyword>
<dbReference type="InterPro" id="IPR042485">
    <property type="entry name" value="T7SS_EccB_R3"/>
</dbReference>